<proteinExistence type="predicted"/>
<dbReference type="Pfam" id="PF05036">
    <property type="entry name" value="SPOR"/>
    <property type="match status" value="1"/>
</dbReference>
<dbReference type="InterPro" id="IPR007730">
    <property type="entry name" value="SPOR-like_dom"/>
</dbReference>
<evidence type="ECO:0000259" key="1">
    <source>
        <dbReference type="PROSITE" id="PS51724"/>
    </source>
</evidence>
<accession>A0A1H2FLZ9</accession>
<dbReference type="AlphaFoldDB" id="A0A1H2FLZ9"/>
<dbReference type="STRING" id="1245526.SAMN05216580_1290"/>
<name>A0A1H2FLZ9_9GAMM</name>
<keyword evidence="3" id="KW-1185">Reference proteome</keyword>
<dbReference type="PROSITE" id="PS51724">
    <property type="entry name" value="SPOR"/>
    <property type="match status" value="1"/>
</dbReference>
<dbReference type="InterPro" id="IPR036680">
    <property type="entry name" value="SPOR-like_sf"/>
</dbReference>
<dbReference type="Proteomes" id="UP000243063">
    <property type="component" value="Chromosome I"/>
</dbReference>
<organism evidence="2 3">
    <name type="scientific">Geopseudomonas guangdongensis</name>
    <dbReference type="NCBI Taxonomy" id="1245526"/>
    <lineage>
        <taxon>Bacteria</taxon>
        <taxon>Pseudomonadati</taxon>
        <taxon>Pseudomonadota</taxon>
        <taxon>Gammaproteobacteria</taxon>
        <taxon>Pseudomonadales</taxon>
        <taxon>Pseudomonadaceae</taxon>
        <taxon>Geopseudomonas</taxon>
    </lineage>
</organism>
<gene>
    <name evidence="2" type="ORF">SAMN05216580_1290</name>
</gene>
<evidence type="ECO:0000313" key="2">
    <source>
        <dbReference type="EMBL" id="SDU08345.1"/>
    </source>
</evidence>
<sequence length="216" mass="24095">MRGVVILVLVLNLLLLSWHWLREPLMPAVAPVLPERPDTPSLSLLSESPAGGRLEGSVADIAGSCWEVGGFERLEFARVLEHLLGDSVDRQILVRDRQVGEWYWVYLPPLPSPQEALRYQEELRAAGLESQLIAEGALANAVVLGLFGRRADADAVLIRLRALKLAGEIREIPRLRQEYWLRLPEGSHALERLRATSEFSELKHRVSACSGVAIEK</sequence>
<feature type="domain" description="SPOR" evidence="1">
    <location>
        <begin position="97"/>
        <end position="175"/>
    </location>
</feature>
<dbReference type="RefSeq" id="WP_090213002.1">
    <property type="nucleotide sequence ID" value="NZ_LT629780.1"/>
</dbReference>
<dbReference type="SUPFAM" id="SSF110997">
    <property type="entry name" value="Sporulation related repeat"/>
    <property type="match status" value="1"/>
</dbReference>
<reference evidence="3" key="1">
    <citation type="submission" date="2016-10" db="EMBL/GenBank/DDBJ databases">
        <authorList>
            <person name="Varghese N."/>
            <person name="Submissions S."/>
        </authorList>
    </citation>
    <scope>NUCLEOTIDE SEQUENCE [LARGE SCALE GENOMIC DNA]</scope>
    <source>
        <strain evidence="3">CCTCC 2012022</strain>
    </source>
</reference>
<protein>
    <submittedName>
        <fullName evidence="2">Sporulation related domain-containing protein</fullName>
    </submittedName>
</protein>
<evidence type="ECO:0000313" key="3">
    <source>
        <dbReference type="Proteomes" id="UP000243063"/>
    </source>
</evidence>
<dbReference type="GO" id="GO:0042834">
    <property type="term" value="F:peptidoglycan binding"/>
    <property type="evidence" value="ECO:0007669"/>
    <property type="project" value="InterPro"/>
</dbReference>
<dbReference type="OrthoDB" id="6193567at2"/>
<dbReference type="EMBL" id="LT629780">
    <property type="protein sequence ID" value="SDU08345.1"/>
    <property type="molecule type" value="Genomic_DNA"/>
</dbReference>